<reference evidence="3 4" key="1">
    <citation type="submission" date="2017-10" db="EMBL/GenBank/DDBJ databases">
        <title>Genome sequence of Caulobacter mirabilis FWC38.</title>
        <authorList>
            <person name="Fiebig A."/>
            <person name="Crosson S."/>
        </authorList>
    </citation>
    <scope>NUCLEOTIDE SEQUENCE [LARGE SCALE GENOMIC DNA]</scope>
    <source>
        <strain evidence="3 4">FWC 38</strain>
    </source>
</reference>
<evidence type="ECO:0000256" key="1">
    <source>
        <dbReference type="ARBA" id="ARBA00035644"/>
    </source>
</evidence>
<dbReference type="GO" id="GO:0016491">
    <property type="term" value="F:oxidoreductase activity"/>
    <property type="evidence" value="ECO:0007669"/>
    <property type="project" value="InterPro"/>
</dbReference>
<name>A0A2D2AWY5_9CAUL</name>
<dbReference type="OrthoDB" id="9814826at2"/>
<accession>A0A2D2AWY5</accession>
<dbReference type="PANTHER" id="PTHR30157:SF0">
    <property type="entry name" value="NADPH-DEPENDENT FERRIC-CHELATE REDUCTASE"/>
    <property type="match status" value="1"/>
</dbReference>
<dbReference type="KEGG" id="cmb:CSW64_08840"/>
<dbReference type="Proteomes" id="UP000228945">
    <property type="component" value="Chromosome"/>
</dbReference>
<feature type="domain" description="FAD-binding FR-type" evidence="2">
    <location>
        <begin position="6"/>
        <end position="133"/>
    </location>
</feature>
<dbReference type="InterPro" id="IPR039261">
    <property type="entry name" value="FNR_nucleotide-bd"/>
</dbReference>
<dbReference type="InterPro" id="IPR017938">
    <property type="entry name" value="Riboflavin_synthase-like_b-brl"/>
</dbReference>
<dbReference type="PROSITE" id="PS51384">
    <property type="entry name" value="FAD_FR"/>
    <property type="match status" value="1"/>
</dbReference>
<dbReference type="CDD" id="cd06193">
    <property type="entry name" value="siderophore_interacting"/>
    <property type="match status" value="1"/>
</dbReference>
<dbReference type="AlphaFoldDB" id="A0A2D2AWY5"/>
<dbReference type="Pfam" id="PF04954">
    <property type="entry name" value="SIP"/>
    <property type="match status" value="1"/>
</dbReference>
<dbReference type="RefSeq" id="WP_099621771.1">
    <property type="nucleotide sequence ID" value="NZ_CP024201.1"/>
</dbReference>
<dbReference type="Gene3D" id="2.40.30.10">
    <property type="entry name" value="Translation factors"/>
    <property type="match status" value="1"/>
</dbReference>
<dbReference type="PANTHER" id="PTHR30157">
    <property type="entry name" value="FERRIC REDUCTASE, NADPH-DEPENDENT"/>
    <property type="match status" value="1"/>
</dbReference>
<dbReference type="InterPro" id="IPR039374">
    <property type="entry name" value="SIP_fam"/>
</dbReference>
<dbReference type="EMBL" id="CP024201">
    <property type="protein sequence ID" value="ATQ42514.1"/>
    <property type="molecule type" value="Genomic_DNA"/>
</dbReference>
<dbReference type="Gene3D" id="3.40.50.80">
    <property type="entry name" value="Nucleotide-binding domain of ferredoxin-NADP reductase (FNR) module"/>
    <property type="match status" value="1"/>
</dbReference>
<protein>
    <submittedName>
        <fullName evidence="3">NADPH-dependent ferric siderophore reductase</fullName>
    </submittedName>
</protein>
<dbReference type="Pfam" id="PF08021">
    <property type="entry name" value="FAD_binding_9"/>
    <property type="match status" value="1"/>
</dbReference>
<dbReference type="InterPro" id="IPR007037">
    <property type="entry name" value="SIP_rossman_dom"/>
</dbReference>
<evidence type="ECO:0000259" key="2">
    <source>
        <dbReference type="PROSITE" id="PS51384"/>
    </source>
</evidence>
<evidence type="ECO:0000313" key="4">
    <source>
        <dbReference type="Proteomes" id="UP000228945"/>
    </source>
</evidence>
<keyword evidence="4" id="KW-1185">Reference proteome</keyword>
<comment type="similarity">
    <text evidence="1">Belongs to the SIP oxidoreductase family.</text>
</comment>
<gene>
    <name evidence="3" type="ORF">CSW64_08840</name>
</gene>
<dbReference type="SUPFAM" id="SSF63380">
    <property type="entry name" value="Riboflavin synthase domain-like"/>
    <property type="match status" value="1"/>
</dbReference>
<proteinExistence type="inferred from homology"/>
<organism evidence="3 4">
    <name type="scientific">Caulobacter mirabilis</name>
    <dbReference type="NCBI Taxonomy" id="69666"/>
    <lineage>
        <taxon>Bacteria</taxon>
        <taxon>Pseudomonadati</taxon>
        <taxon>Pseudomonadota</taxon>
        <taxon>Alphaproteobacteria</taxon>
        <taxon>Caulobacterales</taxon>
        <taxon>Caulobacteraceae</taxon>
        <taxon>Caulobacter</taxon>
    </lineage>
</organism>
<evidence type="ECO:0000313" key="3">
    <source>
        <dbReference type="EMBL" id="ATQ42514.1"/>
    </source>
</evidence>
<dbReference type="InterPro" id="IPR017927">
    <property type="entry name" value="FAD-bd_FR_type"/>
</dbReference>
<sequence length="300" mass="32576">MSVPSYRLFDVVLTRRERLTPSLSRLTFSGEEVRQMATHAADQRIKIFFPDADGRPAALPKTSDWLTVWKGQDPATRAPMRTYTIRALRADSGEVDVDFVLHGEAGPASAWATRAATGDTVQIVAPVQGFEGEAGGYEWRPPEGLRRLLLAADETGLPAAAGILEDLAGWPSPPPTEAILEVPLAADRIPLPSWPGLVVRWLARDGRTDHPAPGALLVEAAEEALPAVPDRSEGEALEDIDVDTQILWERGATTADGFYAWIAAEAGAVKAIRHLLIRERGVPRAAVNLMGYWRLGQVLD</sequence>
<dbReference type="InterPro" id="IPR013113">
    <property type="entry name" value="SIP_FAD-bd"/>
</dbReference>